<dbReference type="Gene3D" id="3.10.180.10">
    <property type="entry name" value="2,3-Dihydroxybiphenyl 1,2-Dioxygenase, domain 1"/>
    <property type="match status" value="1"/>
</dbReference>
<sequence>MASESILGGSELVAFAPTIDPAKARAFYEGVLGLRLVADEKPFALVFDANGTMLRVTTVHELKAHPFTVLGWHVTNIEATVDQLVGAGVEFNRYKGVNDGDPRGIWNSPSGARVAWFNDPDGNVLGVTEFPK</sequence>
<name>A0AAU7DH93_9BACT</name>
<evidence type="ECO:0000313" key="2">
    <source>
        <dbReference type="EMBL" id="XBH17209.1"/>
    </source>
</evidence>
<dbReference type="EMBL" id="CP121196">
    <property type="protein sequence ID" value="XBH17209.1"/>
    <property type="molecule type" value="Genomic_DNA"/>
</dbReference>
<feature type="domain" description="VOC" evidence="1">
    <location>
        <begin position="9"/>
        <end position="130"/>
    </location>
</feature>
<protein>
    <submittedName>
        <fullName evidence="2">VOC family protein</fullName>
    </submittedName>
</protein>
<reference evidence="2" key="1">
    <citation type="submission" date="2023-03" db="EMBL/GenBank/DDBJ databases">
        <title>Edaphobacter sp.</title>
        <authorList>
            <person name="Huber K.J."/>
            <person name="Papendorf J."/>
            <person name="Pilke C."/>
            <person name="Bunk B."/>
            <person name="Sproeer C."/>
            <person name="Pester M."/>
        </authorList>
    </citation>
    <scope>NUCLEOTIDE SEQUENCE</scope>
    <source>
        <strain evidence="2">DSM 110680</strain>
    </source>
</reference>
<dbReference type="AlphaFoldDB" id="A0AAU7DH93"/>
<dbReference type="InterPro" id="IPR029068">
    <property type="entry name" value="Glyas_Bleomycin-R_OHBP_Dase"/>
</dbReference>
<organism evidence="2">
    <name type="scientific">Telmatobacter sp. DSM 110680</name>
    <dbReference type="NCBI Taxonomy" id="3036704"/>
    <lineage>
        <taxon>Bacteria</taxon>
        <taxon>Pseudomonadati</taxon>
        <taxon>Acidobacteriota</taxon>
        <taxon>Terriglobia</taxon>
        <taxon>Terriglobales</taxon>
        <taxon>Acidobacteriaceae</taxon>
        <taxon>Telmatobacter</taxon>
    </lineage>
</organism>
<dbReference type="RefSeq" id="WP_348262440.1">
    <property type="nucleotide sequence ID" value="NZ_CP121196.1"/>
</dbReference>
<dbReference type="InterPro" id="IPR004360">
    <property type="entry name" value="Glyas_Fos-R_dOase_dom"/>
</dbReference>
<gene>
    <name evidence="2" type="ORF">P8935_21910</name>
</gene>
<dbReference type="Pfam" id="PF00903">
    <property type="entry name" value="Glyoxalase"/>
    <property type="match status" value="1"/>
</dbReference>
<dbReference type="PROSITE" id="PS51819">
    <property type="entry name" value="VOC"/>
    <property type="match status" value="1"/>
</dbReference>
<dbReference type="InterPro" id="IPR037523">
    <property type="entry name" value="VOC_core"/>
</dbReference>
<proteinExistence type="predicted"/>
<dbReference type="SUPFAM" id="SSF54593">
    <property type="entry name" value="Glyoxalase/Bleomycin resistance protein/Dihydroxybiphenyl dioxygenase"/>
    <property type="match status" value="1"/>
</dbReference>
<evidence type="ECO:0000259" key="1">
    <source>
        <dbReference type="PROSITE" id="PS51819"/>
    </source>
</evidence>
<accession>A0AAU7DH93</accession>